<proteinExistence type="predicted"/>
<dbReference type="EMBL" id="CAJHJT010000034">
    <property type="protein sequence ID" value="CAD7003009.1"/>
    <property type="molecule type" value="Genomic_DNA"/>
</dbReference>
<feature type="non-terminal residue" evidence="1">
    <location>
        <position position="56"/>
    </location>
</feature>
<evidence type="ECO:0000313" key="2">
    <source>
        <dbReference type="Proteomes" id="UP000606786"/>
    </source>
</evidence>
<dbReference type="Proteomes" id="UP000606786">
    <property type="component" value="Unassembled WGS sequence"/>
</dbReference>
<comment type="caution">
    <text evidence="1">The sequence shown here is derived from an EMBL/GenBank/DDBJ whole genome shotgun (WGS) entry which is preliminary data.</text>
</comment>
<organism evidence="1 2">
    <name type="scientific">Ceratitis capitata</name>
    <name type="common">Mediterranean fruit fly</name>
    <name type="synonym">Tephritis capitata</name>
    <dbReference type="NCBI Taxonomy" id="7213"/>
    <lineage>
        <taxon>Eukaryota</taxon>
        <taxon>Metazoa</taxon>
        <taxon>Ecdysozoa</taxon>
        <taxon>Arthropoda</taxon>
        <taxon>Hexapoda</taxon>
        <taxon>Insecta</taxon>
        <taxon>Pterygota</taxon>
        <taxon>Neoptera</taxon>
        <taxon>Endopterygota</taxon>
        <taxon>Diptera</taxon>
        <taxon>Brachycera</taxon>
        <taxon>Muscomorpha</taxon>
        <taxon>Tephritoidea</taxon>
        <taxon>Tephritidae</taxon>
        <taxon>Ceratitis</taxon>
        <taxon>Ceratitis</taxon>
    </lineage>
</organism>
<gene>
    <name evidence="1" type="ORF">CCAP1982_LOCUS11472</name>
</gene>
<keyword evidence="2" id="KW-1185">Reference proteome</keyword>
<sequence>HITKALCSCAAVQKALNAQRQFGFLAKLPKHAARHMRTSTCASAQASEDEAELEVE</sequence>
<dbReference type="AlphaFoldDB" id="A0A811UUY6"/>
<reference evidence="1" key="1">
    <citation type="submission" date="2020-11" db="EMBL/GenBank/DDBJ databases">
        <authorList>
            <person name="Whitehead M."/>
        </authorList>
    </citation>
    <scope>NUCLEOTIDE SEQUENCE</scope>
    <source>
        <strain evidence="1">EGII</strain>
    </source>
</reference>
<protein>
    <submittedName>
        <fullName evidence="1">(Mediterranean fruit fly) hypothetical protein</fullName>
    </submittedName>
</protein>
<accession>A0A811UUY6</accession>
<feature type="non-terminal residue" evidence="1">
    <location>
        <position position="1"/>
    </location>
</feature>
<name>A0A811UUY6_CERCA</name>
<evidence type="ECO:0000313" key="1">
    <source>
        <dbReference type="EMBL" id="CAD7003009.1"/>
    </source>
</evidence>